<keyword evidence="3 6" id="KW-0812">Transmembrane</keyword>
<comment type="subcellular location">
    <subcellularLocation>
        <location evidence="1">Cell membrane</location>
        <topology evidence="1">Multi-pass membrane protein</topology>
    </subcellularLocation>
</comment>
<evidence type="ECO:0000256" key="3">
    <source>
        <dbReference type="ARBA" id="ARBA00022692"/>
    </source>
</evidence>
<feature type="transmembrane region" description="Helical" evidence="6">
    <location>
        <begin position="100"/>
        <end position="119"/>
    </location>
</feature>
<evidence type="ECO:0000259" key="7">
    <source>
        <dbReference type="Pfam" id="PF13515"/>
    </source>
</evidence>
<dbReference type="PANTHER" id="PTHR30509">
    <property type="entry name" value="P-HYDROXYBENZOIC ACID EFFLUX PUMP SUBUNIT-RELATED"/>
    <property type="match status" value="1"/>
</dbReference>
<evidence type="ECO:0000256" key="6">
    <source>
        <dbReference type="SAM" id="Phobius"/>
    </source>
</evidence>
<dbReference type="Pfam" id="PF13515">
    <property type="entry name" value="FUSC_2"/>
    <property type="match status" value="1"/>
</dbReference>
<dbReference type="EMBL" id="CAFBLT010000003">
    <property type="protein sequence ID" value="CAB4883297.1"/>
    <property type="molecule type" value="Genomic_DNA"/>
</dbReference>
<feature type="transmembrane region" description="Helical" evidence="6">
    <location>
        <begin position="483"/>
        <end position="501"/>
    </location>
</feature>
<dbReference type="InterPro" id="IPR049453">
    <property type="entry name" value="Memb_transporter_dom"/>
</dbReference>
<protein>
    <submittedName>
        <fullName evidence="8">Unannotated protein</fullName>
    </submittedName>
</protein>
<sequence>MKYPKVTTDTINEKLPDELAIPRKDRVLVRSAFRCTVATALSMVLCGVVLGKPEIAFASYAAFALSAMCDFDGTAKERTTANVVATAVGVLGVVLGSAVGFSYGLSIVAMFVVAFGFSFARLFHGFIARSAVGVQLGFILAVVTPDAWSKLGPNTAAWALGCGVSTLCGLVILPRHHSTSVRRAISQWCKAAAELTRSLNVVDATPAALEKLRVHRDHLLMLAAGTQDWPGSLFKRQRALSDLYVVAESGTAIFERFDKTPLRHDTHYEILGEQTARAFEVAEQTVLGKQASPGSPWSEDIWDDLSIDYEDSVAWTQEGLMNDPQHALDRIEQHHPLRALAVMADVVQRYALISMGASVSPPRFAPTSRTTPVSLLRANFSWNSIWFRNALRAGGAMAVAIGIERHFDLAHGFWVVLAALSIVNATFTRHDASKAAVDATLGIFLGVVVGGLLIELSLPAWAFLILIPIAIFASKWTTGAGPILGNATFALYSVTVFSYIGWPPQLKVAETRFEWALIGISVALGLTFLAFPRGHSRLVAQQRDLSYELADQLVVSAQELLVNRASNRAAFDMQLSECMAQVQRFIDLLESTYHAAHTLPPELKRYLEDESWLLQAILVSDTMVNYLEHGYTGLGDAALNAVFQAPPTYRLEMLRDLVNKDPERLSRHPRILLSAVWSAQWLHDLERERPKDFVS</sequence>
<dbReference type="GO" id="GO:0005886">
    <property type="term" value="C:plasma membrane"/>
    <property type="evidence" value="ECO:0007669"/>
    <property type="project" value="UniProtKB-SubCell"/>
</dbReference>
<feature type="transmembrane region" description="Helical" evidence="6">
    <location>
        <begin position="155"/>
        <end position="173"/>
    </location>
</feature>
<gene>
    <name evidence="8" type="ORF">UFOPK3427_01743</name>
    <name evidence="9" type="ORF">UFOPK4112_01336</name>
</gene>
<evidence type="ECO:0000256" key="5">
    <source>
        <dbReference type="ARBA" id="ARBA00023136"/>
    </source>
</evidence>
<dbReference type="EMBL" id="CAFBPM010000014">
    <property type="protein sequence ID" value="CAB5027537.1"/>
    <property type="molecule type" value="Genomic_DNA"/>
</dbReference>
<evidence type="ECO:0000256" key="1">
    <source>
        <dbReference type="ARBA" id="ARBA00004651"/>
    </source>
</evidence>
<reference evidence="8" key="1">
    <citation type="submission" date="2020-05" db="EMBL/GenBank/DDBJ databases">
        <authorList>
            <person name="Chiriac C."/>
            <person name="Salcher M."/>
            <person name="Ghai R."/>
            <person name="Kavagutti S V."/>
        </authorList>
    </citation>
    <scope>NUCLEOTIDE SEQUENCE</scope>
</reference>
<evidence type="ECO:0000313" key="9">
    <source>
        <dbReference type="EMBL" id="CAB5027537.1"/>
    </source>
</evidence>
<keyword evidence="4 6" id="KW-1133">Transmembrane helix</keyword>
<evidence type="ECO:0000256" key="2">
    <source>
        <dbReference type="ARBA" id="ARBA00022475"/>
    </source>
</evidence>
<dbReference type="AlphaFoldDB" id="A0A6J7EIR8"/>
<feature type="transmembrane region" description="Helical" evidence="6">
    <location>
        <begin position="409"/>
        <end position="428"/>
    </location>
</feature>
<proteinExistence type="predicted"/>
<evidence type="ECO:0000313" key="8">
    <source>
        <dbReference type="EMBL" id="CAB4883297.1"/>
    </source>
</evidence>
<name>A0A6J7EIR8_9ZZZZ</name>
<organism evidence="8">
    <name type="scientific">freshwater metagenome</name>
    <dbReference type="NCBI Taxonomy" id="449393"/>
    <lineage>
        <taxon>unclassified sequences</taxon>
        <taxon>metagenomes</taxon>
        <taxon>ecological metagenomes</taxon>
    </lineage>
</organism>
<feature type="transmembrane region" description="Helical" evidence="6">
    <location>
        <begin position="126"/>
        <end position="143"/>
    </location>
</feature>
<keyword evidence="2" id="KW-1003">Cell membrane</keyword>
<feature type="transmembrane region" description="Helical" evidence="6">
    <location>
        <begin position="513"/>
        <end position="531"/>
    </location>
</feature>
<evidence type="ECO:0000256" key="4">
    <source>
        <dbReference type="ARBA" id="ARBA00022989"/>
    </source>
</evidence>
<dbReference type="PANTHER" id="PTHR30509:SF9">
    <property type="entry name" value="MULTIDRUG RESISTANCE PROTEIN MDTO"/>
    <property type="match status" value="1"/>
</dbReference>
<feature type="domain" description="Integral membrane bound transporter" evidence="7">
    <location>
        <begin position="400"/>
        <end position="524"/>
    </location>
</feature>
<accession>A0A6J7EIR8</accession>
<keyword evidence="5 6" id="KW-0472">Membrane</keyword>
<feature type="transmembrane region" description="Helical" evidence="6">
    <location>
        <begin position="435"/>
        <end position="454"/>
    </location>
</feature>